<reference evidence="2" key="1">
    <citation type="submission" date="2021-04" db="EMBL/GenBank/DDBJ databases">
        <authorList>
            <person name="Tunstrom K."/>
        </authorList>
    </citation>
    <scope>NUCLEOTIDE SEQUENCE</scope>
</reference>
<keyword evidence="1" id="KW-0732">Signal</keyword>
<dbReference type="EMBL" id="CAJQZP010001679">
    <property type="protein sequence ID" value="CAG5058642.1"/>
    <property type="molecule type" value="Genomic_DNA"/>
</dbReference>
<feature type="chain" id="PRO_5035944616" evidence="1">
    <location>
        <begin position="21"/>
        <end position="167"/>
    </location>
</feature>
<dbReference type="Proteomes" id="UP000691718">
    <property type="component" value="Unassembled WGS sequence"/>
</dbReference>
<dbReference type="PANTHER" id="PTHR41153:SF2">
    <property type="entry name" value="RE41427P"/>
    <property type="match status" value="1"/>
</dbReference>
<dbReference type="OrthoDB" id="10055432at2759"/>
<accession>A0A8S3YA54</accession>
<keyword evidence="3" id="KW-1185">Reference proteome</keyword>
<evidence type="ECO:0000313" key="3">
    <source>
        <dbReference type="Proteomes" id="UP000691718"/>
    </source>
</evidence>
<proteinExistence type="predicted"/>
<protein>
    <submittedName>
        <fullName evidence="2">(apollo) hypothetical protein</fullName>
    </submittedName>
</protein>
<comment type="caution">
    <text evidence="2">The sequence shown here is derived from an EMBL/GenBank/DDBJ whole genome shotgun (WGS) entry which is preliminary data.</text>
</comment>
<evidence type="ECO:0000313" key="2">
    <source>
        <dbReference type="EMBL" id="CAG5058642.1"/>
    </source>
</evidence>
<name>A0A8S3YA54_PARAO</name>
<sequence>MCSISITYCVYLALIASCLASECGPRLKYAWGDALQGSDCPGPDGSPYPRHLVNRALKSGPWSQSARQGRGVRTLDPAIMRRALLEAHDGYAEGTIKFQSGNRTARASNLPGLSPGNPNACGGARLCRTRYNTTAPMYGVSLTSGQPVTIVQKFPDLLQQVVFEVCE</sequence>
<organism evidence="2 3">
    <name type="scientific">Parnassius apollo</name>
    <name type="common">Apollo butterfly</name>
    <name type="synonym">Papilio apollo</name>
    <dbReference type="NCBI Taxonomy" id="110799"/>
    <lineage>
        <taxon>Eukaryota</taxon>
        <taxon>Metazoa</taxon>
        <taxon>Ecdysozoa</taxon>
        <taxon>Arthropoda</taxon>
        <taxon>Hexapoda</taxon>
        <taxon>Insecta</taxon>
        <taxon>Pterygota</taxon>
        <taxon>Neoptera</taxon>
        <taxon>Endopterygota</taxon>
        <taxon>Lepidoptera</taxon>
        <taxon>Glossata</taxon>
        <taxon>Ditrysia</taxon>
        <taxon>Papilionoidea</taxon>
        <taxon>Papilionidae</taxon>
        <taxon>Parnassiinae</taxon>
        <taxon>Parnassini</taxon>
        <taxon>Parnassius</taxon>
        <taxon>Parnassius</taxon>
    </lineage>
</organism>
<dbReference type="AlphaFoldDB" id="A0A8S3YA54"/>
<feature type="signal peptide" evidence="1">
    <location>
        <begin position="1"/>
        <end position="20"/>
    </location>
</feature>
<dbReference type="PANTHER" id="PTHR41153">
    <property type="entry name" value="RE41427P"/>
    <property type="match status" value="1"/>
</dbReference>
<gene>
    <name evidence="2" type="ORF">PAPOLLO_LOCUS27661</name>
</gene>
<evidence type="ECO:0000256" key="1">
    <source>
        <dbReference type="SAM" id="SignalP"/>
    </source>
</evidence>